<evidence type="ECO:0000313" key="2">
    <source>
        <dbReference type="Proteomes" id="UP000035170"/>
    </source>
</evidence>
<comment type="caution">
    <text evidence="1">The sequence shown here is derived from an EMBL/GenBank/DDBJ whole genome shotgun (WGS) entry which is preliminary data.</text>
</comment>
<gene>
    <name evidence="1" type="ORF">VPARA_16160</name>
</gene>
<name>A0A0H2ML78_VARPD</name>
<dbReference type="PATRIC" id="fig|34073.19.peg.1656"/>
<evidence type="ECO:0000313" key="1">
    <source>
        <dbReference type="EMBL" id="KLN57535.1"/>
    </source>
</evidence>
<keyword evidence="2" id="KW-1185">Reference proteome</keyword>
<dbReference type="Proteomes" id="UP000035170">
    <property type="component" value="Unassembled WGS sequence"/>
</dbReference>
<organism evidence="1 2">
    <name type="scientific">Variovorax paradoxus</name>
    <dbReference type="NCBI Taxonomy" id="34073"/>
    <lineage>
        <taxon>Bacteria</taxon>
        <taxon>Pseudomonadati</taxon>
        <taxon>Pseudomonadota</taxon>
        <taxon>Betaproteobacteria</taxon>
        <taxon>Burkholderiales</taxon>
        <taxon>Comamonadaceae</taxon>
        <taxon>Variovorax</taxon>
    </lineage>
</organism>
<proteinExistence type="predicted"/>
<dbReference type="AlphaFoldDB" id="A0A0H2ML78"/>
<reference evidence="1 2" key="1">
    <citation type="submission" date="2015-03" db="EMBL/GenBank/DDBJ databases">
        <title>Genome sequence of Variovorax paradoxus TBEA6.</title>
        <authorList>
            <person name="Poehlein A."/>
            <person name="Schuldes J."/>
            <person name="Wuebbeler J.H."/>
            <person name="Hiessl S."/>
            <person name="Steinbuechel A."/>
            <person name="Daniel R."/>
        </authorList>
    </citation>
    <scope>NUCLEOTIDE SEQUENCE [LARGE SCALE GENOMIC DNA]</scope>
    <source>
        <strain evidence="1 2">TBEA6</strain>
    </source>
</reference>
<protein>
    <submittedName>
        <fullName evidence="1">Uncharacterized protein</fullName>
    </submittedName>
</protein>
<accession>A0A0H2ML78</accession>
<dbReference type="RefSeq" id="WP_155419617.1">
    <property type="nucleotide sequence ID" value="NZ_JZWI01000007.1"/>
</dbReference>
<sequence>MWDLVHVIVILIEQMGGENYPRLFQPEITVDLKKLRNSPLKAVVDGSTV</sequence>
<dbReference type="EMBL" id="JZWI01000007">
    <property type="protein sequence ID" value="KLN57535.1"/>
    <property type="molecule type" value="Genomic_DNA"/>
</dbReference>